<feature type="compositionally biased region" description="Low complexity" evidence="1">
    <location>
        <begin position="94"/>
        <end position="106"/>
    </location>
</feature>
<evidence type="ECO:0008006" key="4">
    <source>
        <dbReference type="Google" id="ProtNLM"/>
    </source>
</evidence>
<sequence length="120" mass="12654">MWKKAAPALLATAAILGGCNTNNDALPPDNETPMEDINNGNDMMPNDRNNNGNNGMDNNGTGTGGIDRNNNNGGTNGPIDRDGTGPGFGEFNDTDTNNGTMNNDQNRIMEDDLNRNGNGK</sequence>
<dbReference type="EMBL" id="JBEPLW010000007">
    <property type="protein sequence ID" value="MET3575440.1"/>
    <property type="molecule type" value="Genomic_DNA"/>
</dbReference>
<feature type="compositionally biased region" description="Low complexity" evidence="1">
    <location>
        <begin position="38"/>
        <end position="73"/>
    </location>
</feature>
<evidence type="ECO:0000313" key="2">
    <source>
        <dbReference type="EMBL" id="MET3575440.1"/>
    </source>
</evidence>
<proteinExistence type="predicted"/>
<feature type="region of interest" description="Disordered" evidence="1">
    <location>
        <begin position="18"/>
        <end position="120"/>
    </location>
</feature>
<gene>
    <name evidence="2" type="ORF">ABID49_001345</name>
</gene>
<dbReference type="Proteomes" id="UP001549099">
    <property type="component" value="Unassembled WGS sequence"/>
</dbReference>
<organism evidence="2 3">
    <name type="scientific">Bhargavaea ullalensis</name>
    <dbReference type="NCBI Taxonomy" id="1265685"/>
    <lineage>
        <taxon>Bacteria</taxon>
        <taxon>Bacillati</taxon>
        <taxon>Bacillota</taxon>
        <taxon>Bacilli</taxon>
        <taxon>Bacillales</taxon>
        <taxon>Caryophanaceae</taxon>
        <taxon>Bhargavaea</taxon>
    </lineage>
</organism>
<dbReference type="PROSITE" id="PS51257">
    <property type="entry name" value="PROKAR_LIPOPROTEIN"/>
    <property type="match status" value="1"/>
</dbReference>
<name>A0ABV2GAY9_9BACL</name>
<evidence type="ECO:0000256" key="1">
    <source>
        <dbReference type="SAM" id="MobiDB-lite"/>
    </source>
</evidence>
<protein>
    <recommendedName>
        <fullName evidence="4">Lipoprotein</fullName>
    </recommendedName>
</protein>
<reference evidence="2 3" key="1">
    <citation type="submission" date="2024-06" db="EMBL/GenBank/DDBJ databases">
        <title>Genomic Encyclopedia of Type Strains, Phase IV (KMG-IV): sequencing the most valuable type-strain genomes for metagenomic binning, comparative biology and taxonomic classification.</title>
        <authorList>
            <person name="Goeker M."/>
        </authorList>
    </citation>
    <scope>NUCLEOTIDE SEQUENCE [LARGE SCALE GENOMIC DNA]</scope>
    <source>
        <strain evidence="2 3">DSM 26128</strain>
    </source>
</reference>
<dbReference type="RefSeq" id="WP_354196606.1">
    <property type="nucleotide sequence ID" value="NZ_JBEPLW010000007.1"/>
</dbReference>
<keyword evidence="3" id="KW-1185">Reference proteome</keyword>
<evidence type="ECO:0000313" key="3">
    <source>
        <dbReference type="Proteomes" id="UP001549099"/>
    </source>
</evidence>
<accession>A0ABV2GAY9</accession>
<comment type="caution">
    <text evidence="2">The sequence shown here is derived from an EMBL/GenBank/DDBJ whole genome shotgun (WGS) entry which is preliminary data.</text>
</comment>